<reference evidence="12" key="4">
    <citation type="submission" date="2023-01" db="EMBL/GenBank/DDBJ databases">
        <title>Draft genome sequence of Methylobacterium oxalidis strain NBRC 107715.</title>
        <authorList>
            <person name="Sun Q."/>
            <person name="Mori K."/>
        </authorList>
    </citation>
    <scope>NUCLEOTIDE SEQUENCE</scope>
    <source>
        <strain evidence="12">NBRC 107715</strain>
    </source>
</reference>
<evidence type="ECO:0000256" key="9">
    <source>
        <dbReference type="PIRNR" id="PIRNR000477"/>
    </source>
</evidence>
<accession>A0A512J027</accession>
<dbReference type="RefSeq" id="WP_147024987.1">
    <property type="nucleotide sequence ID" value="NZ_BJZU01000019.1"/>
</dbReference>
<evidence type="ECO:0000256" key="6">
    <source>
        <dbReference type="ARBA" id="ARBA00022676"/>
    </source>
</evidence>
<dbReference type="SUPFAM" id="SSF53167">
    <property type="entry name" value="Purine and uridine phosphorylases"/>
    <property type="match status" value="1"/>
</dbReference>
<dbReference type="EC" id="2.4.2.1" evidence="4 9"/>
<dbReference type="GO" id="GO:0005737">
    <property type="term" value="C:cytoplasm"/>
    <property type="evidence" value="ECO:0007669"/>
    <property type="project" value="TreeGrafter"/>
</dbReference>
<sequence length="281" mass="28241">MASADPAVDGAVAALGAAGFAGPFACAVVTGTGLGLLAESLAERVSLPYAEIPGFPQHGVSGHGGTLHRGRLGGRSVLVLEGRAHAYERGEAAAMRAAIGALAGVGTGTLLLTNASGSLMPEAGPGSLVMLADHINLSGLNPLIGEASDARFVPMTDAYDPGLRALMRDAARSIGLTLHEGVYAWFSGPSFETPAEVRMAGRLGADLVGMSTVPEVILARFFGLRVAALSVVTNRAAGIGGGDPNHAGTKSEAAAAAADLARLAAAFVERLEDGDGRQHDG</sequence>
<dbReference type="PANTHER" id="PTHR11904:SF9">
    <property type="entry name" value="PURINE NUCLEOSIDE PHOSPHORYLASE-RELATED"/>
    <property type="match status" value="1"/>
</dbReference>
<dbReference type="CDD" id="cd09009">
    <property type="entry name" value="PNP-EcPNPII_like"/>
    <property type="match status" value="1"/>
</dbReference>
<evidence type="ECO:0000313" key="13">
    <source>
        <dbReference type="Proteomes" id="UP000321960"/>
    </source>
</evidence>
<comment type="pathway">
    <text evidence="1 9">Purine metabolism; purine nucleoside salvage.</text>
</comment>
<evidence type="ECO:0000256" key="3">
    <source>
        <dbReference type="ARBA" id="ARBA00011233"/>
    </source>
</evidence>
<feature type="domain" description="Nucleoside phosphorylase" evidence="10">
    <location>
        <begin position="27"/>
        <end position="269"/>
    </location>
</feature>
<dbReference type="InterPro" id="IPR035994">
    <property type="entry name" value="Nucleoside_phosphorylase_sf"/>
</dbReference>
<comment type="subunit">
    <text evidence="3">Homotrimer.</text>
</comment>
<keyword evidence="14" id="KW-1185">Reference proteome</keyword>
<comment type="similarity">
    <text evidence="2 9">Belongs to the PNP/MTAP phosphorylase family.</text>
</comment>
<name>A0A512J027_9HYPH</name>
<dbReference type="PANTHER" id="PTHR11904">
    <property type="entry name" value="METHYLTHIOADENOSINE/PURINE NUCLEOSIDE PHOSPHORYLASE"/>
    <property type="match status" value="1"/>
</dbReference>
<protein>
    <recommendedName>
        <fullName evidence="5 9">Purine nucleoside phosphorylase</fullName>
        <ecNumber evidence="4 9">2.4.2.1</ecNumber>
    </recommendedName>
    <alternativeName>
        <fullName evidence="8 9">Inosine-guanosine phosphorylase</fullName>
    </alternativeName>
</protein>
<gene>
    <name evidence="11" type="primary">deoD</name>
    <name evidence="12" type="ORF">GCM10007888_26120</name>
    <name evidence="11" type="ORF">MOX02_13010</name>
</gene>
<dbReference type="InterPro" id="IPR011268">
    <property type="entry name" value="Purine_phosphorylase"/>
</dbReference>
<dbReference type="EMBL" id="BSPK01000034">
    <property type="protein sequence ID" value="GLS64231.1"/>
    <property type="molecule type" value="Genomic_DNA"/>
</dbReference>
<keyword evidence="7 9" id="KW-0808">Transferase</keyword>
<comment type="caution">
    <text evidence="11">The sequence shown here is derived from an EMBL/GenBank/DDBJ whole genome shotgun (WGS) entry which is preliminary data.</text>
</comment>
<reference evidence="11 13" key="3">
    <citation type="submission" date="2019-07" db="EMBL/GenBank/DDBJ databases">
        <title>Whole genome shotgun sequence of Methylobacterium oxalidis NBRC 107715.</title>
        <authorList>
            <person name="Hosoyama A."/>
            <person name="Uohara A."/>
            <person name="Ohji S."/>
            <person name="Ichikawa N."/>
        </authorList>
    </citation>
    <scope>NUCLEOTIDE SEQUENCE [LARGE SCALE GENOMIC DNA]</scope>
    <source>
        <strain evidence="11 13">NBRC 107715</strain>
    </source>
</reference>
<dbReference type="AlphaFoldDB" id="A0A512J027"/>
<evidence type="ECO:0000256" key="2">
    <source>
        <dbReference type="ARBA" id="ARBA00006751"/>
    </source>
</evidence>
<evidence type="ECO:0000256" key="5">
    <source>
        <dbReference type="ARBA" id="ARBA00013834"/>
    </source>
</evidence>
<dbReference type="NCBIfam" id="TIGR01697">
    <property type="entry name" value="PNPH-PUNA-XAPA"/>
    <property type="match status" value="1"/>
</dbReference>
<evidence type="ECO:0000256" key="8">
    <source>
        <dbReference type="ARBA" id="ARBA00031036"/>
    </source>
</evidence>
<dbReference type="OrthoDB" id="1523230at2"/>
<reference evidence="14" key="2">
    <citation type="journal article" date="2019" name="Int. J. Syst. Evol. Microbiol.">
        <title>The Global Catalogue of Microorganisms (GCM) 10K type strain sequencing project: providing services to taxonomists for standard genome sequencing and annotation.</title>
        <authorList>
            <consortium name="The Broad Institute Genomics Platform"/>
            <consortium name="The Broad Institute Genome Sequencing Center for Infectious Disease"/>
            <person name="Wu L."/>
            <person name="Ma J."/>
        </authorList>
    </citation>
    <scope>NUCLEOTIDE SEQUENCE [LARGE SCALE GENOMIC DNA]</scope>
    <source>
        <strain evidence="14">NBRC 107715</strain>
    </source>
</reference>
<dbReference type="InterPro" id="IPR011269">
    <property type="entry name" value="PUNP"/>
</dbReference>
<evidence type="ECO:0000313" key="11">
    <source>
        <dbReference type="EMBL" id="GEP03263.1"/>
    </source>
</evidence>
<dbReference type="Proteomes" id="UP000321960">
    <property type="component" value="Unassembled WGS sequence"/>
</dbReference>
<dbReference type="Pfam" id="PF01048">
    <property type="entry name" value="PNP_UDP_1"/>
    <property type="match status" value="1"/>
</dbReference>
<proteinExistence type="inferred from homology"/>
<dbReference type="EMBL" id="BJZU01000019">
    <property type="protein sequence ID" value="GEP03263.1"/>
    <property type="molecule type" value="Genomic_DNA"/>
</dbReference>
<reference evidence="12" key="1">
    <citation type="journal article" date="2014" name="Int. J. Syst. Evol. Microbiol.">
        <title>Complete genome of a new Firmicutes species belonging to the dominant human colonic microbiota ('Ruminococcus bicirculans') reveals two chromosomes and a selective capacity to utilize plant glucans.</title>
        <authorList>
            <consortium name="NISC Comparative Sequencing Program"/>
            <person name="Wegmann U."/>
            <person name="Louis P."/>
            <person name="Goesmann A."/>
            <person name="Henrissat B."/>
            <person name="Duncan S.H."/>
            <person name="Flint H.J."/>
        </authorList>
    </citation>
    <scope>NUCLEOTIDE SEQUENCE</scope>
    <source>
        <strain evidence="12">NBRC 107715</strain>
    </source>
</reference>
<comment type="function">
    <text evidence="9">The purine nucleoside phosphorylases catalyze the phosphorolytic breakdown of the N-glycosidic bond in the beta-(deoxy)ribonucleoside molecules, with the formation of the corresponding free purine bases and pentose-1-phosphate.</text>
</comment>
<dbReference type="Proteomes" id="UP001156856">
    <property type="component" value="Unassembled WGS sequence"/>
</dbReference>
<dbReference type="Gene3D" id="3.40.50.1580">
    <property type="entry name" value="Nucleoside phosphorylase domain"/>
    <property type="match status" value="1"/>
</dbReference>
<dbReference type="NCBIfam" id="NF006054">
    <property type="entry name" value="PRK08202.1"/>
    <property type="match status" value="1"/>
</dbReference>
<organism evidence="11 13">
    <name type="scientific">Methylobacterium oxalidis</name>
    <dbReference type="NCBI Taxonomy" id="944322"/>
    <lineage>
        <taxon>Bacteria</taxon>
        <taxon>Pseudomonadati</taxon>
        <taxon>Pseudomonadota</taxon>
        <taxon>Alphaproteobacteria</taxon>
        <taxon>Hyphomicrobiales</taxon>
        <taxon>Methylobacteriaceae</taxon>
        <taxon>Methylobacterium</taxon>
    </lineage>
</organism>
<evidence type="ECO:0000313" key="12">
    <source>
        <dbReference type="EMBL" id="GLS64231.1"/>
    </source>
</evidence>
<evidence type="ECO:0000256" key="1">
    <source>
        <dbReference type="ARBA" id="ARBA00005058"/>
    </source>
</evidence>
<evidence type="ECO:0000256" key="7">
    <source>
        <dbReference type="ARBA" id="ARBA00022679"/>
    </source>
</evidence>
<evidence type="ECO:0000259" key="10">
    <source>
        <dbReference type="Pfam" id="PF01048"/>
    </source>
</evidence>
<keyword evidence="6 9" id="KW-0328">Glycosyltransferase</keyword>
<dbReference type="GO" id="GO:0009116">
    <property type="term" value="P:nucleoside metabolic process"/>
    <property type="evidence" value="ECO:0007669"/>
    <property type="project" value="InterPro"/>
</dbReference>
<dbReference type="InterPro" id="IPR000845">
    <property type="entry name" value="Nucleoside_phosphorylase_d"/>
</dbReference>
<dbReference type="UniPathway" id="UPA00606"/>
<dbReference type="GO" id="GO:0004731">
    <property type="term" value="F:purine-nucleoside phosphorylase activity"/>
    <property type="evidence" value="ECO:0007669"/>
    <property type="project" value="UniProtKB-EC"/>
</dbReference>
<dbReference type="PIRSF" id="PIRSF000477">
    <property type="entry name" value="PurNPase"/>
    <property type="match status" value="1"/>
</dbReference>
<evidence type="ECO:0000256" key="4">
    <source>
        <dbReference type="ARBA" id="ARBA00011886"/>
    </source>
</evidence>
<dbReference type="NCBIfam" id="TIGR01698">
    <property type="entry name" value="PUNP"/>
    <property type="match status" value="1"/>
</dbReference>
<evidence type="ECO:0000313" key="14">
    <source>
        <dbReference type="Proteomes" id="UP001156856"/>
    </source>
</evidence>